<proteinExistence type="predicted"/>
<keyword evidence="1" id="KW-1133">Transmembrane helix</keyword>
<dbReference type="Proteomes" id="UP000283880">
    <property type="component" value="Unassembled WGS sequence"/>
</dbReference>
<evidence type="ECO:0000313" key="3">
    <source>
        <dbReference type="Proteomes" id="UP000283880"/>
    </source>
</evidence>
<dbReference type="AlphaFoldDB" id="A0A413FAG4"/>
<feature type="transmembrane region" description="Helical" evidence="1">
    <location>
        <begin position="107"/>
        <end position="125"/>
    </location>
</feature>
<reference evidence="2 3" key="1">
    <citation type="submission" date="2018-08" db="EMBL/GenBank/DDBJ databases">
        <title>A genome reference for cultivated species of the human gut microbiota.</title>
        <authorList>
            <person name="Zou Y."/>
            <person name="Xue W."/>
            <person name="Luo G."/>
        </authorList>
    </citation>
    <scope>NUCLEOTIDE SEQUENCE [LARGE SCALE GENOMIC DNA]</scope>
    <source>
        <strain evidence="2 3">AF04-15</strain>
    </source>
</reference>
<name>A0A413FAG4_9FIRM</name>
<organism evidence="2 3">
    <name type="scientific">Enterocloster asparagiformis</name>
    <dbReference type="NCBI Taxonomy" id="333367"/>
    <lineage>
        <taxon>Bacteria</taxon>
        <taxon>Bacillati</taxon>
        <taxon>Bacillota</taxon>
        <taxon>Clostridia</taxon>
        <taxon>Lachnospirales</taxon>
        <taxon>Lachnospiraceae</taxon>
        <taxon>Enterocloster</taxon>
    </lineage>
</organism>
<evidence type="ECO:0000256" key="1">
    <source>
        <dbReference type="SAM" id="Phobius"/>
    </source>
</evidence>
<keyword evidence="1" id="KW-0472">Membrane</keyword>
<comment type="caution">
    <text evidence="2">The sequence shown here is derived from an EMBL/GenBank/DDBJ whole genome shotgun (WGS) entry which is preliminary data.</text>
</comment>
<dbReference type="OrthoDB" id="2056822at2"/>
<dbReference type="EMBL" id="QSBM01000018">
    <property type="protein sequence ID" value="RGX25743.1"/>
    <property type="molecule type" value="Genomic_DNA"/>
</dbReference>
<evidence type="ECO:0000313" key="2">
    <source>
        <dbReference type="EMBL" id="RGX25743.1"/>
    </source>
</evidence>
<keyword evidence="1" id="KW-0812">Transmembrane</keyword>
<gene>
    <name evidence="2" type="ORF">DWV29_20945</name>
</gene>
<dbReference type="RefSeq" id="WP_117777855.1">
    <property type="nucleotide sequence ID" value="NZ_QSBM01000018.1"/>
</dbReference>
<feature type="transmembrane region" description="Helical" evidence="1">
    <location>
        <begin position="77"/>
        <end position="100"/>
    </location>
</feature>
<feature type="transmembrane region" description="Helical" evidence="1">
    <location>
        <begin position="53"/>
        <end position="71"/>
    </location>
</feature>
<sequence length="133" mass="14741">MEILFAGGLLFAISILAGLVFTVIGTFFGHIILFDSIFLAVISGLVANKVLHIHPAFSLLIGIAVLLFLFWVQNTRYGFWIVGGLLSFLWALFFSVIAYSATHKDMIWTYVVLGLGFVVMMLLHLKAKDSTDL</sequence>
<protein>
    <submittedName>
        <fullName evidence="2">Uncharacterized protein</fullName>
    </submittedName>
</protein>
<accession>A0A413FAG4</accession>